<dbReference type="Proteomes" id="UP000479710">
    <property type="component" value="Unassembled WGS sequence"/>
</dbReference>
<evidence type="ECO:0000313" key="2">
    <source>
        <dbReference type="Proteomes" id="UP000479710"/>
    </source>
</evidence>
<name>A0A6G1DH62_9ORYZ</name>
<reference evidence="1 2" key="1">
    <citation type="submission" date="2019-11" db="EMBL/GenBank/DDBJ databases">
        <title>Whole genome sequence of Oryza granulata.</title>
        <authorList>
            <person name="Li W."/>
        </authorList>
    </citation>
    <scope>NUCLEOTIDE SEQUENCE [LARGE SCALE GENOMIC DNA]</scope>
    <source>
        <strain evidence="2">cv. Menghai</strain>
        <tissue evidence="1">Leaf</tissue>
    </source>
</reference>
<proteinExistence type="predicted"/>
<protein>
    <submittedName>
        <fullName evidence="1">Uncharacterized protein</fullName>
    </submittedName>
</protein>
<accession>A0A6G1DH62</accession>
<sequence length="68" mass="7477">MATSLDGLAGVDLQWLGLANSDMVMAPVARSSCSCWYVPPIRHLSTLWIWTPLSLPALDLARSSCRHH</sequence>
<evidence type="ECO:0000313" key="1">
    <source>
        <dbReference type="EMBL" id="KAF0911766.1"/>
    </source>
</evidence>
<comment type="caution">
    <text evidence="1">The sequence shown here is derived from an EMBL/GenBank/DDBJ whole genome shotgun (WGS) entry which is preliminary data.</text>
</comment>
<gene>
    <name evidence="1" type="ORF">E2562_012274</name>
</gene>
<dbReference type="AlphaFoldDB" id="A0A6G1DH62"/>
<organism evidence="1 2">
    <name type="scientific">Oryza meyeriana var. granulata</name>
    <dbReference type="NCBI Taxonomy" id="110450"/>
    <lineage>
        <taxon>Eukaryota</taxon>
        <taxon>Viridiplantae</taxon>
        <taxon>Streptophyta</taxon>
        <taxon>Embryophyta</taxon>
        <taxon>Tracheophyta</taxon>
        <taxon>Spermatophyta</taxon>
        <taxon>Magnoliopsida</taxon>
        <taxon>Liliopsida</taxon>
        <taxon>Poales</taxon>
        <taxon>Poaceae</taxon>
        <taxon>BOP clade</taxon>
        <taxon>Oryzoideae</taxon>
        <taxon>Oryzeae</taxon>
        <taxon>Oryzinae</taxon>
        <taxon>Oryza</taxon>
        <taxon>Oryza meyeriana</taxon>
    </lineage>
</organism>
<keyword evidence="2" id="KW-1185">Reference proteome</keyword>
<dbReference type="EMBL" id="SPHZ02000006">
    <property type="protein sequence ID" value="KAF0911766.1"/>
    <property type="molecule type" value="Genomic_DNA"/>
</dbReference>